<evidence type="ECO:0000256" key="3">
    <source>
        <dbReference type="ARBA" id="ARBA00022622"/>
    </source>
</evidence>
<dbReference type="OrthoDB" id="2587363at2759"/>
<evidence type="ECO:0000256" key="1">
    <source>
        <dbReference type="ARBA" id="ARBA00004609"/>
    </source>
</evidence>
<evidence type="ECO:0000256" key="7">
    <source>
        <dbReference type="ARBA" id="ARBA00023288"/>
    </source>
</evidence>
<dbReference type="GO" id="GO:0098552">
    <property type="term" value="C:side of membrane"/>
    <property type="evidence" value="ECO:0007669"/>
    <property type="project" value="UniProtKB-KW"/>
</dbReference>
<keyword evidence="9" id="KW-1133">Transmembrane helix</keyword>
<feature type="domain" description="Copper acquisition factor BIM1-like" evidence="11">
    <location>
        <begin position="28"/>
        <end position="174"/>
    </location>
</feature>
<comment type="subcellular location">
    <subcellularLocation>
        <location evidence="1">Cell membrane</location>
        <topology evidence="1">Lipid-anchor</topology>
        <topology evidence="1">GPI-anchor</topology>
    </subcellularLocation>
</comment>
<dbReference type="GO" id="GO:0005886">
    <property type="term" value="C:plasma membrane"/>
    <property type="evidence" value="ECO:0007669"/>
    <property type="project" value="UniProtKB-SubCell"/>
</dbReference>
<dbReference type="EMBL" id="PKSG01000656">
    <property type="protein sequence ID" value="POR33767.1"/>
    <property type="molecule type" value="Genomic_DNA"/>
</dbReference>
<sequence>MARLVSVLAGLAWLAAVSTAAKTSAEDMGPAAFMWPPDRVWSAAMDNTPPCGSVAGASNRTAFPLKNGRIALIAQDESWDAEISISYLPEPKTNSDFSTLVDAMAMREVDRGHTCVNIGDAPSSVRNGTNATLQIKYIAEFDKPENETFYACADITYVELSDFKERIPCFNATEPPNKHKGKGSASSTATPTAAPSGGGLSGGAIAGIVIGCVAGVGLLLVAGVLIYRRKQQRLRLLRQQHSARGVKWDEQPGRDSNSNRSVRMQNLS</sequence>
<evidence type="ECO:0000256" key="2">
    <source>
        <dbReference type="ARBA" id="ARBA00022475"/>
    </source>
</evidence>
<evidence type="ECO:0000256" key="8">
    <source>
        <dbReference type="SAM" id="MobiDB-lite"/>
    </source>
</evidence>
<dbReference type="InterPro" id="IPR046530">
    <property type="entry name" value="BIM1-like_dom"/>
</dbReference>
<keyword evidence="2" id="KW-1003">Cell membrane</keyword>
<evidence type="ECO:0000313" key="12">
    <source>
        <dbReference type="EMBL" id="POR33767.1"/>
    </source>
</evidence>
<reference evidence="12 13" key="1">
    <citation type="submission" date="2018-01" db="EMBL/GenBank/DDBJ databases">
        <title>Harnessing the power of phylogenomics to disentangle the directionality and signatures of interkingdom host jumping in the parasitic fungal genus Tolypocladium.</title>
        <authorList>
            <person name="Quandt C.A."/>
            <person name="Patterson W."/>
            <person name="Spatafora J.W."/>
        </authorList>
    </citation>
    <scope>NUCLEOTIDE SEQUENCE [LARGE SCALE GENOMIC DNA]</scope>
    <source>
        <strain evidence="12 13">NRBC 100945</strain>
    </source>
</reference>
<evidence type="ECO:0000256" key="10">
    <source>
        <dbReference type="SAM" id="SignalP"/>
    </source>
</evidence>
<proteinExistence type="predicted"/>
<evidence type="ECO:0000256" key="9">
    <source>
        <dbReference type="SAM" id="Phobius"/>
    </source>
</evidence>
<feature type="region of interest" description="Disordered" evidence="8">
    <location>
        <begin position="171"/>
        <end position="196"/>
    </location>
</feature>
<dbReference type="Pfam" id="PF20238">
    <property type="entry name" value="BIM1-like_dom"/>
    <property type="match status" value="1"/>
</dbReference>
<dbReference type="STRING" id="94208.A0A2S4KUC8"/>
<dbReference type="Proteomes" id="UP000237481">
    <property type="component" value="Unassembled WGS sequence"/>
</dbReference>
<dbReference type="CDD" id="cd21176">
    <property type="entry name" value="LPMO_auxiliary-like"/>
    <property type="match status" value="1"/>
</dbReference>
<evidence type="ECO:0000259" key="11">
    <source>
        <dbReference type="Pfam" id="PF20238"/>
    </source>
</evidence>
<feature type="transmembrane region" description="Helical" evidence="9">
    <location>
        <begin position="204"/>
        <end position="227"/>
    </location>
</feature>
<dbReference type="PANTHER" id="PTHR34992">
    <property type="entry name" value="HYPHAL ANASTAMOSIS-7 PROTEIN"/>
    <property type="match status" value="1"/>
</dbReference>
<keyword evidence="13" id="KW-1185">Reference proteome</keyword>
<dbReference type="InterPro" id="IPR046936">
    <property type="entry name" value="BIM1-like"/>
</dbReference>
<keyword evidence="5 9" id="KW-0472">Membrane</keyword>
<feature type="chain" id="PRO_5015665504" description="Copper acquisition factor BIM1-like domain-containing protein" evidence="10">
    <location>
        <begin position="21"/>
        <end position="268"/>
    </location>
</feature>
<feature type="compositionally biased region" description="Polar residues" evidence="8">
    <location>
        <begin position="254"/>
        <end position="268"/>
    </location>
</feature>
<feature type="compositionally biased region" description="Low complexity" evidence="8">
    <location>
        <begin position="183"/>
        <end position="195"/>
    </location>
</feature>
<dbReference type="AlphaFoldDB" id="A0A2S4KUC8"/>
<feature type="region of interest" description="Disordered" evidence="8">
    <location>
        <begin position="241"/>
        <end position="268"/>
    </location>
</feature>
<dbReference type="PANTHER" id="PTHR34992:SF5">
    <property type="entry name" value="ANCHORED PROTEIN, PUTATIVE (AFU_ORTHOLOGUE AFUA_6G02800)-RELATED"/>
    <property type="match status" value="1"/>
</dbReference>
<keyword evidence="9" id="KW-0812">Transmembrane</keyword>
<keyword evidence="6" id="KW-0325">Glycoprotein</keyword>
<keyword evidence="7" id="KW-0449">Lipoprotein</keyword>
<organism evidence="12 13">
    <name type="scientific">Tolypocladium paradoxum</name>
    <dbReference type="NCBI Taxonomy" id="94208"/>
    <lineage>
        <taxon>Eukaryota</taxon>
        <taxon>Fungi</taxon>
        <taxon>Dikarya</taxon>
        <taxon>Ascomycota</taxon>
        <taxon>Pezizomycotina</taxon>
        <taxon>Sordariomycetes</taxon>
        <taxon>Hypocreomycetidae</taxon>
        <taxon>Hypocreales</taxon>
        <taxon>Ophiocordycipitaceae</taxon>
        <taxon>Tolypocladium</taxon>
    </lineage>
</organism>
<keyword evidence="4 10" id="KW-0732">Signal</keyword>
<protein>
    <recommendedName>
        <fullName evidence="11">Copper acquisition factor BIM1-like domain-containing protein</fullName>
    </recommendedName>
</protein>
<accession>A0A2S4KUC8</accession>
<name>A0A2S4KUC8_9HYPO</name>
<evidence type="ECO:0000256" key="5">
    <source>
        <dbReference type="ARBA" id="ARBA00023136"/>
    </source>
</evidence>
<evidence type="ECO:0000256" key="4">
    <source>
        <dbReference type="ARBA" id="ARBA00022729"/>
    </source>
</evidence>
<evidence type="ECO:0000313" key="13">
    <source>
        <dbReference type="Proteomes" id="UP000237481"/>
    </source>
</evidence>
<evidence type="ECO:0000256" key="6">
    <source>
        <dbReference type="ARBA" id="ARBA00023180"/>
    </source>
</evidence>
<feature type="signal peptide" evidence="10">
    <location>
        <begin position="1"/>
        <end position="20"/>
    </location>
</feature>
<keyword evidence="3" id="KW-0336">GPI-anchor</keyword>
<gene>
    <name evidence="12" type="ORF">TPAR_06041</name>
</gene>
<comment type="caution">
    <text evidence="12">The sequence shown here is derived from an EMBL/GenBank/DDBJ whole genome shotgun (WGS) entry which is preliminary data.</text>
</comment>